<evidence type="ECO:0000313" key="1">
    <source>
        <dbReference type="EMBL" id="RJT85667.1"/>
    </source>
</evidence>
<proteinExistence type="predicted"/>
<organism evidence="1 2">
    <name type="scientific">Cryobacterium melibiosiphilum</name>
    <dbReference type="NCBI Taxonomy" id="995039"/>
    <lineage>
        <taxon>Bacteria</taxon>
        <taxon>Bacillati</taxon>
        <taxon>Actinomycetota</taxon>
        <taxon>Actinomycetes</taxon>
        <taxon>Micrococcales</taxon>
        <taxon>Microbacteriaceae</taxon>
        <taxon>Cryobacterium</taxon>
    </lineage>
</organism>
<dbReference type="EMBL" id="QZVS01000095">
    <property type="protein sequence ID" value="RJT85667.1"/>
    <property type="molecule type" value="Genomic_DNA"/>
</dbReference>
<reference evidence="1 2" key="1">
    <citation type="submission" date="2018-09" db="EMBL/GenBank/DDBJ databases">
        <title>Novel species of Cryobacterium.</title>
        <authorList>
            <person name="Liu Q."/>
            <person name="Xin Y.-H."/>
        </authorList>
    </citation>
    <scope>NUCLEOTIDE SEQUENCE [LARGE SCALE GENOMIC DNA]</scope>
    <source>
        <strain evidence="1 2">Hh39</strain>
    </source>
</reference>
<keyword evidence="2" id="KW-1185">Reference proteome</keyword>
<evidence type="ECO:0000313" key="2">
    <source>
        <dbReference type="Proteomes" id="UP000272015"/>
    </source>
</evidence>
<sequence length="60" mass="6747">MTDDELLLEMDYTGYAMSCRDPYLTDDADLVLCRRQSGHDDTHATRDGAEVLVWPADGII</sequence>
<protein>
    <submittedName>
        <fullName evidence="1">Uncharacterized protein</fullName>
    </submittedName>
</protein>
<gene>
    <name evidence="1" type="ORF">D6T64_18835</name>
</gene>
<dbReference type="AlphaFoldDB" id="A0A3A5MIC2"/>
<dbReference type="RefSeq" id="WP_119976209.1">
    <property type="nucleotide sequence ID" value="NZ_JBHSQA010000009.1"/>
</dbReference>
<dbReference type="OrthoDB" id="5118793at2"/>
<comment type="caution">
    <text evidence="1">The sequence shown here is derived from an EMBL/GenBank/DDBJ whole genome shotgun (WGS) entry which is preliminary data.</text>
</comment>
<dbReference type="Proteomes" id="UP000272015">
    <property type="component" value="Unassembled WGS sequence"/>
</dbReference>
<accession>A0A3A5MIC2</accession>
<name>A0A3A5MIC2_9MICO</name>